<comment type="subcellular location">
    <subcellularLocation>
        <location evidence="1">Membrane</location>
        <topology evidence="1">Multi-pass membrane protein</topology>
    </subcellularLocation>
</comment>
<dbReference type="Pfam" id="PF00654">
    <property type="entry name" value="Voltage_CLC"/>
    <property type="match status" value="1"/>
</dbReference>
<evidence type="ECO:0000313" key="7">
    <source>
        <dbReference type="Proteomes" id="UP000240322"/>
    </source>
</evidence>
<dbReference type="SUPFAM" id="SSF81340">
    <property type="entry name" value="Clc chloride channel"/>
    <property type="match status" value="1"/>
</dbReference>
<protein>
    <submittedName>
        <fullName evidence="6">Uncharacterized protein</fullName>
    </submittedName>
</protein>
<keyword evidence="4 5" id="KW-0472">Membrane</keyword>
<evidence type="ECO:0000256" key="2">
    <source>
        <dbReference type="ARBA" id="ARBA00022692"/>
    </source>
</evidence>
<dbReference type="AlphaFoldDB" id="A0A2R6ALN2"/>
<reference evidence="6 7" key="1">
    <citation type="submission" date="2017-04" db="EMBL/GenBank/DDBJ databases">
        <title>Novel microbial lineages endemic to geothermal iron-oxide mats fill important gaps in the evolutionary history of Archaea.</title>
        <authorList>
            <person name="Jay Z.J."/>
            <person name="Beam J.P."/>
            <person name="Dlakic M."/>
            <person name="Rusch D.B."/>
            <person name="Kozubal M.A."/>
            <person name="Inskeep W.P."/>
        </authorList>
    </citation>
    <scope>NUCLEOTIDE SEQUENCE [LARGE SCALE GENOMIC DNA]</scope>
    <source>
        <strain evidence="6">OSP_D</strain>
    </source>
</reference>
<keyword evidence="3 5" id="KW-1133">Transmembrane helix</keyword>
<feature type="transmembrane region" description="Helical" evidence="5">
    <location>
        <begin position="47"/>
        <end position="64"/>
    </location>
</feature>
<dbReference type="EMBL" id="NEXE01000171">
    <property type="protein sequence ID" value="PSN87296.1"/>
    <property type="molecule type" value="Genomic_DNA"/>
</dbReference>
<feature type="transmembrane region" description="Helical" evidence="5">
    <location>
        <begin position="7"/>
        <end position="27"/>
    </location>
</feature>
<dbReference type="InterPro" id="IPR014743">
    <property type="entry name" value="Cl-channel_core"/>
</dbReference>
<dbReference type="Gene3D" id="1.10.3080.10">
    <property type="entry name" value="Clc chloride channel"/>
    <property type="match status" value="1"/>
</dbReference>
<organism evidence="6 7">
    <name type="scientific">Candidatus Marsarchaeota G2 archaeon OSP_D</name>
    <dbReference type="NCBI Taxonomy" id="1978157"/>
    <lineage>
        <taxon>Archaea</taxon>
        <taxon>Candidatus Marsarchaeota</taxon>
        <taxon>Candidatus Marsarchaeota group 2</taxon>
    </lineage>
</organism>
<comment type="caution">
    <text evidence="6">The sequence shown here is derived from an EMBL/GenBank/DDBJ whole genome shotgun (WGS) entry which is preliminary data.</text>
</comment>
<sequence length="120" mass="12802">MAVNTLLPGWIPIPAPLVIVGMMAFFAGVGRTPIAVVLTVSERTGTLNLLAPSMVAVVLSYFVTGPKYTIYRSQVPNRAASPAHRGEYSVPLLTRIYVVDAMNPAVVTTALDNSVERSTT</sequence>
<evidence type="ECO:0000256" key="5">
    <source>
        <dbReference type="SAM" id="Phobius"/>
    </source>
</evidence>
<dbReference type="InterPro" id="IPR001807">
    <property type="entry name" value="ClC"/>
</dbReference>
<dbReference type="Proteomes" id="UP000240322">
    <property type="component" value="Unassembled WGS sequence"/>
</dbReference>
<name>A0A2R6ALN2_9ARCH</name>
<accession>A0A2R6ALN2</accession>
<proteinExistence type="predicted"/>
<dbReference type="GO" id="GO:0015108">
    <property type="term" value="F:chloride transmembrane transporter activity"/>
    <property type="evidence" value="ECO:0007669"/>
    <property type="project" value="InterPro"/>
</dbReference>
<evidence type="ECO:0000256" key="1">
    <source>
        <dbReference type="ARBA" id="ARBA00004141"/>
    </source>
</evidence>
<keyword evidence="2 5" id="KW-0812">Transmembrane</keyword>
<evidence type="ECO:0000256" key="4">
    <source>
        <dbReference type="ARBA" id="ARBA00023136"/>
    </source>
</evidence>
<dbReference type="GO" id="GO:0016020">
    <property type="term" value="C:membrane"/>
    <property type="evidence" value="ECO:0007669"/>
    <property type="project" value="UniProtKB-SubCell"/>
</dbReference>
<gene>
    <name evidence="6" type="ORF">B9Q03_10780</name>
</gene>
<evidence type="ECO:0000256" key="3">
    <source>
        <dbReference type="ARBA" id="ARBA00022989"/>
    </source>
</evidence>
<evidence type="ECO:0000313" key="6">
    <source>
        <dbReference type="EMBL" id="PSN87296.1"/>
    </source>
</evidence>